<feature type="domain" description="HTH crp-type" evidence="5">
    <location>
        <begin position="158"/>
        <end position="231"/>
    </location>
</feature>
<dbReference type="Pfam" id="PF13545">
    <property type="entry name" value="HTH_Crp_2"/>
    <property type="match status" value="1"/>
</dbReference>
<dbReference type="RefSeq" id="WP_348759756.1">
    <property type="nucleotide sequence ID" value="NZ_OZ026884.1"/>
</dbReference>
<dbReference type="PRINTS" id="PR00034">
    <property type="entry name" value="HTHCRP"/>
</dbReference>
<dbReference type="CDD" id="cd00092">
    <property type="entry name" value="HTH_CRP"/>
    <property type="match status" value="1"/>
</dbReference>
<feature type="domain" description="Cyclic nucleotide-binding" evidence="4">
    <location>
        <begin position="25"/>
        <end position="109"/>
    </location>
</feature>
<accession>A0ABM9NI00</accession>
<dbReference type="InterPro" id="IPR018490">
    <property type="entry name" value="cNMP-bd_dom_sf"/>
</dbReference>
<keyword evidence="7" id="KW-1185">Reference proteome</keyword>
<dbReference type="PROSITE" id="PS50042">
    <property type="entry name" value="CNMP_BINDING_3"/>
    <property type="match status" value="1"/>
</dbReference>
<keyword evidence="2" id="KW-0238">DNA-binding</keyword>
<dbReference type="InterPro" id="IPR012318">
    <property type="entry name" value="HTH_CRP"/>
</dbReference>
<proteinExistence type="predicted"/>
<sequence>MTSSTEIGKRLQVTCQNCSLSTLCLPRGLHREDIERIGRLVNRKKTLQRGEYLYHKGEPFRGIIAIKAGTAKVVAYDDQDGEYIVGVLLPGELLGFDGLASNRHSCSAVALETLSYCELAADQLDALCHEVPNLLRELFRHASARLEDGIEQAILHKKSAEARVALFLLDFSERLRLRGFSPHHFTLTLTRQDIGNYLGLALETVSRILSGFQAAGLIAVRHRQIRVADLEGLRSVGAGQR</sequence>
<dbReference type="CDD" id="cd00038">
    <property type="entry name" value="CAP_ED"/>
    <property type="match status" value="1"/>
</dbReference>
<evidence type="ECO:0000256" key="3">
    <source>
        <dbReference type="ARBA" id="ARBA00023163"/>
    </source>
</evidence>
<dbReference type="EMBL" id="OZ026884">
    <property type="protein sequence ID" value="CAL1240263.1"/>
    <property type="molecule type" value="Genomic_DNA"/>
</dbReference>
<dbReference type="SMART" id="SM00419">
    <property type="entry name" value="HTH_CRP"/>
    <property type="match status" value="1"/>
</dbReference>
<protein>
    <submittedName>
        <fullName evidence="6">Fumarate and nitrate reduction regulatory protein</fullName>
    </submittedName>
</protein>
<dbReference type="InterPro" id="IPR036388">
    <property type="entry name" value="WH-like_DNA-bd_sf"/>
</dbReference>
<dbReference type="PANTHER" id="PTHR24567">
    <property type="entry name" value="CRP FAMILY TRANSCRIPTIONAL REGULATORY PROTEIN"/>
    <property type="match status" value="1"/>
</dbReference>
<dbReference type="SMART" id="SM00100">
    <property type="entry name" value="cNMP"/>
    <property type="match status" value="1"/>
</dbReference>
<keyword evidence="1" id="KW-0805">Transcription regulation</keyword>
<evidence type="ECO:0000313" key="7">
    <source>
        <dbReference type="Proteomes" id="UP001497493"/>
    </source>
</evidence>
<dbReference type="Pfam" id="PF00027">
    <property type="entry name" value="cNMP_binding"/>
    <property type="match status" value="1"/>
</dbReference>
<evidence type="ECO:0000256" key="2">
    <source>
        <dbReference type="ARBA" id="ARBA00023125"/>
    </source>
</evidence>
<reference evidence="6 7" key="1">
    <citation type="submission" date="2024-04" db="EMBL/GenBank/DDBJ databases">
        <authorList>
            <person name="Cremers G."/>
        </authorList>
    </citation>
    <scope>NUCLEOTIDE SEQUENCE [LARGE SCALE GENOMIC DNA]</scope>
    <source>
        <strain evidence="6">MeCH1-AG</strain>
    </source>
</reference>
<dbReference type="PROSITE" id="PS00042">
    <property type="entry name" value="HTH_CRP_1"/>
    <property type="match status" value="1"/>
</dbReference>
<dbReference type="PANTHER" id="PTHR24567:SF75">
    <property type="entry name" value="FUMARATE AND NITRATE REDUCTION REGULATORY PROTEIN"/>
    <property type="match status" value="1"/>
</dbReference>
<evidence type="ECO:0000259" key="5">
    <source>
        <dbReference type="PROSITE" id="PS51063"/>
    </source>
</evidence>
<evidence type="ECO:0000256" key="1">
    <source>
        <dbReference type="ARBA" id="ARBA00023015"/>
    </source>
</evidence>
<gene>
    <name evidence="6" type="ORF">MECH1_V1_1487</name>
</gene>
<dbReference type="InterPro" id="IPR050397">
    <property type="entry name" value="Env_Response_Regulators"/>
</dbReference>
<dbReference type="SUPFAM" id="SSF46785">
    <property type="entry name" value="Winged helix' DNA-binding domain"/>
    <property type="match status" value="1"/>
</dbReference>
<dbReference type="PROSITE" id="PS51063">
    <property type="entry name" value="HTH_CRP_2"/>
    <property type="match status" value="1"/>
</dbReference>
<dbReference type="SUPFAM" id="SSF51206">
    <property type="entry name" value="cAMP-binding domain-like"/>
    <property type="match status" value="1"/>
</dbReference>
<dbReference type="InterPro" id="IPR000595">
    <property type="entry name" value="cNMP-bd_dom"/>
</dbReference>
<name>A0ABM9NI00_9GAMM</name>
<dbReference type="InterPro" id="IPR036390">
    <property type="entry name" value="WH_DNA-bd_sf"/>
</dbReference>
<dbReference type="Gene3D" id="1.10.10.10">
    <property type="entry name" value="Winged helix-like DNA-binding domain superfamily/Winged helix DNA-binding domain"/>
    <property type="match status" value="1"/>
</dbReference>
<keyword evidence="3" id="KW-0804">Transcription</keyword>
<dbReference type="InterPro" id="IPR018335">
    <property type="entry name" value="Tscrpt_reg_HTH_Crp-type_CS"/>
</dbReference>
<evidence type="ECO:0000259" key="4">
    <source>
        <dbReference type="PROSITE" id="PS50042"/>
    </source>
</evidence>
<organism evidence="6 7">
    <name type="scientific">Candidatus Methylocalor cossyra</name>
    <dbReference type="NCBI Taxonomy" id="3108543"/>
    <lineage>
        <taxon>Bacteria</taxon>
        <taxon>Pseudomonadati</taxon>
        <taxon>Pseudomonadota</taxon>
        <taxon>Gammaproteobacteria</taxon>
        <taxon>Methylococcales</taxon>
        <taxon>Methylococcaceae</taxon>
        <taxon>Candidatus Methylocalor</taxon>
    </lineage>
</organism>
<evidence type="ECO:0000313" key="6">
    <source>
        <dbReference type="EMBL" id="CAL1240263.1"/>
    </source>
</evidence>
<dbReference type="Gene3D" id="2.60.120.10">
    <property type="entry name" value="Jelly Rolls"/>
    <property type="match status" value="1"/>
</dbReference>
<dbReference type="Proteomes" id="UP001497493">
    <property type="component" value="Chromosome"/>
</dbReference>
<dbReference type="InterPro" id="IPR014710">
    <property type="entry name" value="RmlC-like_jellyroll"/>
</dbReference>